<evidence type="ECO:0000313" key="16">
    <source>
        <dbReference type="Proteomes" id="UP000234300"/>
    </source>
</evidence>
<dbReference type="EMBL" id="FXZB01000005">
    <property type="protein sequence ID" value="SMX69774.1"/>
    <property type="molecule type" value="Genomic_DNA"/>
</dbReference>
<dbReference type="EMBL" id="NRGQ01000003">
    <property type="protein sequence ID" value="PCC44468.1"/>
    <property type="molecule type" value="Genomic_DNA"/>
</dbReference>
<dbReference type="PROSITE" id="PS00379">
    <property type="entry name" value="CDP_ALCOHOL_P_TRANSF"/>
    <property type="match status" value="1"/>
</dbReference>
<feature type="transmembrane region" description="Helical" evidence="3">
    <location>
        <begin position="38"/>
        <end position="55"/>
    </location>
</feature>
<protein>
    <submittedName>
        <fullName evidence="4">CDP-alcohol phosphatidyltransferase</fullName>
        <ecNumber evidence="4">2.7.8.-</ecNumber>
    </submittedName>
    <submittedName>
        <fullName evidence="8">Phosphatidylglycerophosphate synthase</fullName>
    </submittedName>
</protein>
<dbReference type="KEGG" id="blin:BLSMQ_1442"/>
<reference evidence="5 19" key="6">
    <citation type="submission" date="2017-12" db="EMBL/GenBank/DDBJ databases">
        <authorList>
            <person name="Levesque S."/>
        </authorList>
    </citation>
    <scope>NUCLEOTIDE SEQUENCE [LARGE SCALE GENOMIC DNA]</scope>
    <source>
        <strain evidence="5 19">SMQ-1420</strain>
    </source>
</reference>
<dbReference type="EMBL" id="CP025334">
    <property type="protein sequence ID" value="AZT96846.1"/>
    <property type="molecule type" value="Genomic_DNA"/>
</dbReference>
<evidence type="ECO:0000313" key="8">
    <source>
        <dbReference type="EMBL" id="SMX69774.1"/>
    </source>
</evidence>
<evidence type="ECO:0000313" key="13">
    <source>
        <dbReference type="Proteomes" id="UP000218377"/>
    </source>
</evidence>
<evidence type="ECO:0000313" key="10">
    <source>
        <dbReference type="EMBL" id="SMX82269.1"/>
    </source>
</evidence>
<evidence type="ECO:0000313" key="11">
    <source>
        <dbReference type="EMBL" id="SMY00586.1"/>
    </source>
</evidence>
<accession>A0A2A3X7N7</accession>
<reference evidence="4" key="1">
    <citation type="submission" date="2016-09" db="EMBL/GenBank/DDBJ databases">
        <title>Complete Genome Sequence of Brevibacterium aurantiacum SMQ-1335.</title>
        <authorList>
            <person name="de Melo A.G."/>
            <person name="Labrie S.J."/>
            <person name="Dumaresq J."/>
            <person name="Roberts R.J."/>
            <person name="Tremblay D.M."/>
            <person name="Moineau S."/>
        </authorList>
    </citation>
    <scope>NUCLEOTIDE SEQUENCE</scope>
    <source>
        <strain evidence="4">SMQ-1335</strain>
    </source>
</reference>
<evidence type="ECO:0000256" key="3">
    <source>
        <dbReference type="SAM" id="Phobius"/>
    </source>
</evidence>
<reference evidence="12" key="2">
    <citation type="submission" date="2016-09" db="EMBL/GenBank/DDBJ databases">
        <title>Complete Genome Sequence of Brevibacterium linens SMQ-1335.</title>
        <authorList>
            <person name="de Melo A.G."/>
            <person name="Labrie S.J."/>
            <person name="Dumaresq J."/>
            <person name="Roberts R.J."/>
            <person name="Tremblay D.M."/>
            <person name="Moineau S."/>
        </authorList>
    </citation>
    <scope>NUCLEOTIDE SEQUENCE [LARGE SCALE GENOMIC DNA]</scope>
    <source>
        <strain evidence="12">SMQ-1335</strain>
    </source>
</reference>
<dbReference type="PATRIC" id="fig|1703.10.peg.1480"/>
<keyword evidence="3" id="KW-1133">Transmembrane helix</keyword>
<dbReference type="Proteomes" id="UP000282731">
    <property type="component" value="Chromosome"/>
</dbReference>
<evidence type="ECO:0000313" key="5">
    <source>
        <dbReference type="EMBL" id="AZT96846.1"/>
    </source>
</evidence>
<reference evidence="15 18" key="4">
    <citation type="submission" date="2017-03" db="EMBL/GenBank/DDBJ databases">
        <authorList>
            <person name="Monnet C."/>
        </authorList>
    </citation>
    <scope>NUCLEOTIDE SEQUENCE [LARGE SCALE GENOMIC DNA]</scope>
    <source>
        <strain evidence="18">ATCC 9175</strain>
        <strain evidence="15">CNRZ 920</strain>
    </source>
</reference>
<dbReference type="Proteomes" id="UP000234300">
    <property type="component" value="Unassembled WGS sequence"/>
</dbReference>
<keyword evidence="1 2" id="KW-0808">Transferase</keyword>
<dbReference type="GO" id="GO:0016020">
    <property type="term" value="C:membrane"/>
    <property type="evidence" value="ECO:0007669"/>
    <property type="project" value="InterPro"/>
</dbReference>
<name>A0A1D7W2G6_BREAU</name>
<dbReference type="Proteomes" id="UP000218620">
    <property type="component" value="Unassembled WGS sequence"/>
</dbReference>
<dbReference type="Pfam" id="PF01066">
    <property type="entry name" value="CDP-OH_P_transf"/>
    <property type="match status" value="1"/>
</dbReference>
<reference evidence="5 19" key="7">
    <citation type="submission" date="2019-01" db="EMBL/GenBank/DDBJ databases">
        <title>Comparative genomic analysis of Brevibacterium aurantiacum sheds light on its evolution and its adaptation to smear-ripened cheeses.</title>
        <authorList>
            <person name="Moineau S."/>
        </authorList>
    </citation>
    <scope>NUCLEOTIDE SEQUENCE [LARGE SCALE GENOMIC DNA]</scope>
    <source>
        <strain evidence="5 19">SMQ-1420</strain>
    </source>
</reference>
<accession>A0A2H1KLK4</accession>
<evidence type="ECO:0000313" key="7">
    <source>
        <dbReference type="EMBL" id="PCC44468.1"/>
    </source>
</evidence>
<dbReference type="EMBL" id="CP017150">
    <property type="protein sequence ID" value="AOP53152.1"/>
    <property type="molecule type" value="Genomic_DNA"/>
</dbReference>
<dbReference type="GO" id="GO:0008654">
    <property type="term" value="P:phospholipid biosynthetic process"/>
    <property type="evidence" value="ECO:0007669"/>
    <property type="project" value="InterPro"/>
</dbReference>
<dbReference type="GO" id="GO:0016780">
    <property type="term" value="F:phosphotransferase activity, for other substituted phosphate groups"/>
    <property type="evidence" value="ECO:0007669"/>
    <property type="project" value="InterPro"/>
</dbReference>
<organism evidence="4 12">
    <name type="scientific">Brevibacterium aurantiacum</name>
    <dbReference type="NCBI Taxonomy" id="273384"/>
    <lineage>
        <taxon>Bacteria</taxon>
        <taxon>Bacillati</taxon>
        <taxon>Actinomycetota</taxon>
        <taxon>Actinomycetes</taxon>
        <taxon>Micrococcales</taxon>
        <taxon>Brevibacteriaceae</taxon>
        <taxon>Brevibacterium</taxon>
    </lineage>
</organism>
<dbReference type="Proteomes" id="UP000234327">
    <property type="component" value="Unassembled WGS sequence"/>
</dbReference>
<sequence length="236" mass="25380">MSTSRRPPPTPGLRLFAPLSVLGAAIVLALAVHPQWSTILIMAALAVLGAGRSLFRAEKWQPADDITTLRLGLIMVFAALVLGNVGFSWPAVTVGALALILDACDGYVARRTRTTSAGADFDESVDALVVLVLSVALIPVWGWWVLLPGTFYYLFRGATLIRPDWRRQLPPSVLRKTIAASQGILLLTAGSPLAVENPWIGIMSAAIALAALVISFGRDVLWLEQHAEARRPTPSR</sequence>
<evidence type="ECO:0000313" key="4">
    <source>
        <dbReference type="EMBL" id="AOP53152.1"/>
    </source>
</evidence>
<dbReference type="EC" id="2.7.8.-" evidence="4"/>
<evidence type="ECO:0000313" key="9">
    <source>
        <dbReference type="EMBL" id="SMX71532.1"/>
    </source>
</evidence>
<proteinExistence type="inferred from homology"/>
<dbReference type="Proteomes" id="UP000234289">
    <property type="component" value="Unassembled WGS sequence"/>
</dbReference>
<dbReference type="Proteomes" id="UP000234525">
    <property type="component" value="Unassembled WGS sequence"/>
</dbReference>
<dbReference type="InterPro" id="IPR043130">
    <property type="entry name" value="CDP-OH_PTrfase_TM_dom"/>
</dbReference>
<evidence type="ECO:0000313" key="19">
    <source>
        <dbReference type="Proteomes" id="UP000282731"/>
    </source>
</evidence>
<dbReference type="GeneID" id="60905800"/>
<feature type="transmembrane region" description="Helical" evidence="3">
    <location>
        <begin position="176"/>
        <end position="194"/>
    </location>
</feature>
<evidence type="ECO:0000313" key="6">
    <source>
        <dbReference type="EMBL" id="PCC19507.1"/>
    </source>
</evidence>
<reference evidence="16 17" key="5">
    <citation type="submission" date="2017-03" db="EMBL/GenBank/DDBJ databases">
        <authorList>
            <person name="Afonso C.L."/>
            <person name="Miller P.J."/>
            <person name="Scott M.A."/>
            <person name="Spackman E."/>
            <person name="Goraichik I."/>
            <person name="Dimitrov K.M."/>
            <person name="Suarez D.L."/>
            <person name="Swayne D.E."/>
        </authorList>
    </citation>
    <scope>NUCLEOTIDE SEQUENCE [LARGE SCALE GENOMIC DNA]</scope>
    <source>
        <strain evidence="9">6</strain>
        <strain evidence="17">6(3)</strain>
        <strain evidence="10">8</strain>
        <strain evidence="16">8(6)</strain>
        <strain evidence="8">ATCC 9175</strain>
        <strain evidence="11">CNRZ 920</strain>
    </source>
</reference>
<dbReference type="EMBL" id="FXZG01000028">
    <property type="protein sequence ID" value="SMY00586.1"/>
    <property type="molecule type" value="Genomic_DNA"/>
</dbReference>
<dbReference type="EMBL" id="FXZI01000003">
    <property type="protein sequence ID" value="SMX82269.1"/>
    <property type="molecule type" value="Genomic_DNA"/>
</dbReference>
<dbReference type="OrthoDB" id="9796672at2"/>
<evidence type="ECO:0000313" key="15">
    <source>
        <dbReference type="Proteomes" id="UP000234289"/>
    </source>
</evidence>
<dbReference type="InterPro" id="IPR048254">
    <property type="entry name" value="CDP_ALCOHOL_P_TRANSF_CS"/>
</dbReference>
<keyword evidence="3" id="KW-0472">Membrane</keyword>
<dbReference type="Gene3D" id="1.20.120.1760">
    <property type="match status" value="1"/>
</dbReference>
<evidence type="ECO:0000313" key="18">
    <source>
        <dbReference type="Proteomes" id="UP000234525"/>
    </source>
</evidence>
<dbReference type="EMBL" id="NRGX01000001">
    <property type="protein sequence ID" value="PCC19507.1"/>
    <property type="molecule type" value="Genomic_DNA"/>
</dbReference>
<comment type="similarity">
    <text evidence="2">Belongs to the CDP-alcohol phosphatidyltransferase class-I family.</text>
</comment>
<keyword evidence="3" id="KW-0812">Transmembrane</keyword>
<feature type="transmembrane region" description="Helical" evidence="3">
    <location>
        <begin position="67"/>
        <end position="89"/>
    </location>
</feature>
<gene>
    <name evidence="8" type="ORF">BAUR9175_00903</name>
    <name evidence="11" type="ORF">BAUR920_03328</name>
    <name evidence="9" type="ORF">BAURA63_00949</name>
    <name evidence="10" type="ORF">BAURA86_01266</name>
    <name evidence="4" type="ORF">BLSMQ_1442</name>
    <name evidence="7" type="ORF">CIK65_02450</name>
    <name evidence="6" type="ORF">CIK79_15180</name>
    <name evidence="5" type="ORF">CXR27_07400</name>
</gene>
<evidence type="ECO:0000313" key="14">
    <source>
        <dbReference type="Proteomes" id="UP000218620"/>
    </source>
</evidence>
<feature type="transmembrane region" description="Helical" evidence="3">
    <location>
        <begin position="200"/>
        <end position="221"/>
    </location>
</feature>
<evidence type="ECO:0000313" key="12">
    <source>
        <dbReference type="Proteomes" id="UP000094793"/>
    </source>
</evidence>
<evidence type="ECO:0000256" key="1">
    <source>
        <dbReference type="ARBA" id="ARBA00022679"/>
    </source>
</evidence>
<dbReference type="RefSeq" id="WP_009884907.1">
    <property type="nucleotide sequence ID" value="NZ_AAGP01000043.1"/>
</dbReference>
<feature type="transmembrane region" description="Helical" evidence="3">
    <location>
        <begin position="12"/>
        <end position="32"/>
    </location>
</feature>
<reference evidence="13 14" key="3">
    <citation type="journal article" date="2017" name="Elife">
        <title>Extensive horizontal gene transfer in cheese-associated bacteria.</title>
        <authorList>
            <person name="Bonham K.S."/>
            <person name="Wolfe B.E."/>
            <person name="Dutton R.J."/>
        </authorList>
    </citation>
    <scope>NUCLEOTIDE SEQUENCE [LARGE SCALE GENOMIC DNA]</scope>
    <source>
        <strain evidence="7 14">962_8</strain>
        <strain evidence="6 13">JB5</strain>
    </source>
</reference>
<dbReference type="InterPro" id="IPR000462">
    <property type="entry name" value="CDP-OH_P_trans"/>
</dbReference>
<dbReference type="EMBL" id="FXYZ01000003">
    <property type="protein sequence ID" value="SMX71532.1"/>
    <property type="molecule type" value="Genomic_DNA"/>
</dbReference>
<evidence type="ECO:0000313" key="17">
    <source>
        <dbReference type="Proteomes" id="UP000234327"/>
    </source>
</evidence>
<feature type="transmembrane region" description="Helical" evidence="3">
    <location>
        <begin position="128"/>
        <end position="155"/>
    </location>
</feature>
<dbReference type="AlphaFoldDB" id="A0A1D7W2G6"/>
<accession>A0A1D7W2G6</accession>
<evidence type="ECO:0000256" key="2">
    <source>
        <dbReference type="RuleBase" id="RU003750"/>
    </source>
</evidence>
<dbReference type="eggNOG" id="COG0558">
    <property type="taxonomic scope" value="Bacteria"/>
</dbReference>
<dbReference type="Proteomes" id="UP000094793">
    <property type="component" value="Chromosome"/>
</dbReference>
<keyword evidence="18" id="KW-1185">Reference proteome</keyword>
<dbReference type="Proteomes" id="UP000218377">
    <property type="component" value="Unassembled WGS sequence"/>
</dbReference>